<dbReference type="GO" id="GO:0005634">
    <property type="term" value="C:nucleus"/>
    <property type="evidence" value="ECO:0007669"/>
    <property type="project" value="UniProtKB-SubCell"/>
</dbReference>
<keyword evidence="8" id="KW-0539">Nucleus</keyword>
<evidence type="ECO:0000256" key="11">
    <source>
        <dbReference type="SAM" id="MobiDB-lite"/>
    </source>
</evidence>
<keyword evidence="2" id="KW-0479">Metal-binding</keyword>
<feature type="domain" description="SBP-type" evidence="12">
    <location>
        <begin position="76"/>
        <end position="153"/>
    </location>
</feature>
<dbReference type="SUPFAM" id="SSF103612">
    <property type="entry name" value="SBT domain"/>
    <property type="match status" value="1"/>
</dbReference>
<evidence type="ECO:0000256" key="8">
    <source>
        <dbReference type="ARBA" id="ARBA00023242"/>
    </source>
</evidence>
<evidence type="ECO:0000259" key="12">
    <source>
        <dbReference type="PROSITE" id="PS51141"/>
    </source>
</evidence>
<gene>
    <name evidence="13" type="ORF">LSALG_LOCUS39866</name>
</gene>
<evidence type="ECO:0000256" key="1">
    <source>
        <dbReference type="ARBA" id="ARBA00004123"/>
    </source>
</evidence>
<keyword evidence="5" id="KW-0805">Transcription regulation</keyword>
<dbReference type="Gene3D" id="4.10.1100.10">
    <property type="entry name" value="Transcription factor, SBP-box domain"/>
    <property type="match status" value="1"/>
</dbReference>
<dbReference type="InterPro" id="IPR036893">
    <property type="entry name" value="SBP_sf"/>
</dbReference>
<evidence type="ECO:0000313" key="14">
    <source>
        <dbReference type="Proteomes" id="UP001177003"/>
    </source>
</evidence>
<evidence type="ECO:0000256" key="7">
    <source>
        <dbReference type="ARBA" id="ARBA00023163"/>
    </source>
</evidence>
<evidence type="ECO:0000256" key="2">
    <source>
        <dbReference type="ARBA" id="ARBA00022723"/>
    </source>
</evidence>
<evidence type="ECO:0000256" key="10">
    <source>
        <dbReference type="PROSITE-ProRule" id="PRU00470"/>
    </source>
</evidence>
<keyword evidence="6" id="KW-0238">DNA-binding</keyword>
<feature type="region of interest" description="Disordered" evidence="11">
    <location>
        <begin position="37"/>
        <end position="74"/>
    </location>
</feature>
<evidence type="ECO:0000256" key="3">
    <source>
        <dbReference type="ARBA" id="ARBA00022771"/>
    </source>
</evidence>
<dbReference type="EMBL" id="OX465085">
    <property type="protein sequence ID" value="CAI9301305.1"/>
    <property type="molecule type" value="Genomic_DNA"/>
</dbReference>
<name>A0AA35ZYN3_LACSI</name>
<dbReference type="FunFam" id="4.10.1100.10:FF:000001">
    <property type="entry name" value="Squamosa promoter-binding-like protein 14"/>
    <property type="match status" value="1"/>
</dbReference>
<dbReference type="Proteomes" id="UP001177003">
    <property type="component" value="Chromosome 9"/>
</dbReference>
<keyword evidence="4" id="KW-0862">Zinc</keyword>
<sequence>MEMGGSSGSSESQLLKIGLQFGKEIYFEDVGVGAQVKSDDGLSPANGGDGAGGPQKKGRTGGGGGGVVSGFGQQQPPRCQVEGCNLDLSDAKSYYSRHKVCGAHSKTAKVIVNGLEQRFCQQCSRFHQLPEFDQGKRSCRRRLAGHNERRRKPSLLSTRYGTVSSSIFENNGNSGGFLMDFSSCSRGRIQWPGTRAAPPPRAAIDLPIAGEKFPPLPWQSNLDNPPPYVPPVGCFNGVHEDSNCALSLLSNHSSGSRNQSLSHEYYVNPEAGAGAHVHQLHQPTIGTGTGSGTMVEVHYSTTTSGWVYETHDAHLGLGHIPQSGGGYSGEVGLGQHGGGRRYDSSVDHIDWSL</sequence>
<evidence type="ECO:0000256" key="9">
    <source>
        <dbReference type="ARBA" id="ARBA00056472"/>
    </source>
</evidence>
<dbReference type="Pfam" id="PF03110">
    <property type="entry name" value="SBP"/>
    <property type="match status" value="1"/>
</dbReference>
<keyword evidence="3 10" id="KW-0863">Zinc-finger</keyword>
<evidence type="ECO:0000256" key="6">
    <source>
        <dbReference type="ARBA" id="ARBA00023125"/>
    </source>
</evidence>
<dbReference type="PROSITE" id="PS51141">
    <property type="entry name" value="ZF_SBP"/>
    <property type="match status" value="1"/>
</dbReference>
<dbReference type="GO" id="GO:0003677">
    <property type="term" value="F:DNA binding"/>
    <property type="evidence" value="ECO:0007669"/>
    <property type="project" value="UniProtKB-KW"/>
</dbReference>
<evidence type="ECO:0000313" key="13">
    <source>
        <dbReference type="EMBL" id="CAI9301305.1"/>
    </source>
</evidence>
<comment type="function">
    <text evidence="9">Probable transcriptional factor. Binds to the promoter of the SQUAMOSA gene.</text>
</comment>
<evidence type="ECO:0000256" key="4">
    <source>
        <dbReference type="ARBA" id="ARBA00022833"/>
    </source>
</evidence>
<proteinExistence type="predicted"/>
<dbReference type="PANTHER" id="PTHR31251:SF226">
    <property type="entry name" value="SQUAMOSA PROMOTER-BINDING-LIKE PROTEIN 6"/>
    <property type="match status" value="1"/>
</dbReference>
<dbReference type="InterPro" id="IPR044817">
    <property type="entry name" value="SBP-like"/>
</dbReference>
<dbReference type="AlphaFoldDB" id="A0AA35ZYN3"/>
<feature type="compositionally biased region" description="Gly residues" evidence="11">
    <location>
        <begin position="47"/>
        <end position="69"/>
    </location>
</feature>
<reference evidence="13" key="1">
    <citation type="submission" date="2023-04" db="EMBL/GenBank/DDBJ databases">
        <authorList>
            <person name="Vijverberg K."/>
            <person name="Xiong W."/>
            <person name="Schranz E."/>
        </authorList>
    </citation>
    <scope>NUCLEOTIDE SEQUENCE</scope>
</reference>
<keyword evidence="7" id="KW-0804">Transcription</keyword>
<accession>A0AA35ZYN3</accession>
<organism evidence="13 14">
    <name type="scientific">Lactuca saligna</name>
    <name type="common">Willowleaf lettuce</name>
    <dbReference type="NCBI Taxonomy" id="75948"/>
    <lineage>
        <taxon>Eukaryota</taxon>
        <taxon>Viridiplantae</taxon>
        <taxon>Streptophyta</taxon>
        <taxon>Embryophyta</taxon>
        <taxon>Tracheophyta</taxon>
        <taxon>Spermatophyta</taxon>
        <taxon>Magnoliopsida</taxon>
        <taxon>eudicotyledons</taxon>
        <taxon>Gunneridae</taxon>
        <taxon>Pentapetalae</taxon>
        <taxon>asterids</taxon>
        <taxon>campanulids</taxon>
        <taxon>Asterales</taxon>
        <taxon>Asteraceae</taxon>
        <taxon>Cichorioideae</taxon>
        <taxon>Cichorieae</taxon>
        <taxon>Lactucinae</taxon>
        <taxon>Lactuca</taxon>
    </lineage>
</organism>
<protein>
    <recommendedName>
        <fullName evidence="12">SBP-type domain-containing protein</fullName>
    </recommendedName>
</protein>
<dbReference type="PANTHER" id="PTHR31251">
    <property type="entry name" value="SQUAMOSA PROMOTER-BINDING-LIKE PROTEIN 4"/>
    <property type="match status" value="1"/>
</dbReference>
<dbReference type="InterPro" id="IPR004333">
    <property type="entry name" value="SBP_dom"/>
</dbReference>
<dbReference type="GO" id="GO:0008270">
    <property type="term" value="F:zinc ion binding"/>
    <property type="evidence" value="ECO:0007669"/>
    <property type="project" value="UniProtKB-KW"/>
</dbReference>
<comment type="subcellular location">
    <subcellularLocation>
        <location evidence="1">Nucleus</location>
    </subcellularLocation>
</comment>
<evidence type="ECO:0000256" key="5">
    <source>
        <dbReference type="ARBA" id="ARBA00023015"/>
    </source>
</evidence>
<keyword evidence="14" id="KW-1185">Reference proteome</keyword>